<protein>
    <submittedName>
        <fullName evidence="9">Undecaprenyl-diphosphatase</fullName>
    </submittedName>
</protein>
<keyword evidence="6 7" id="KW-0472">Membrane</keyword>
<dbReference type="RefSeq" id="WP_078763612.1">
    <property type="nucleotide sequence ID" value="NZ_FUWS01000013.1"/>
</dbReference>
<keyword evidence="3 7" id="KW-0812">Transmembrane</keyword>
<evidence type="ECO:0000259" key="8">
    <source>
        <dbReference type="SMART" id="SM00014"/>
    </source>
</evidence>
<dbReference type="InterPro" id="IPR000326">
    <property type="entry name" value="PAP2/HPO"/>
</dbReference>
<evidence type="ECO:0000256" key="1">
    <source>
        <dbReference type="ARBA" id="ARBA00004651"/>
    </source>
</evidence>
<keyword evidence="5 7" id="KW-1133">Transmembrane helix</keyword>
<dbReference type="EMBL" id="FUWS01000013">
    <property type="protein sequence ID" value="SKA34756.1"/>
    <property type="molecule type" value="Genomic_DNA"/>
</dbReference>
<evidence type="ECO:0000256" key="6">
    <source>
        <dbReference type="ARBA" id="ARBA00023136"/>
    </source>
</evidence>
<dbReference type="GO" id="GO:0016787">
    <property type="term" value="F:hydrolase activity"/>
    <property type="evidence" value="ECO:0007669"/>
    <property type="project" value="UniProtKB-KW"/>
</dbReference>
<reference evidence="9 10" key="1">
    <citation type="submission" date="2017-02" db="EMBL/GenBank/DDBJ databases">
        <authorList>
            <person name="Peterson S.W."/>
        </authorList>
    </citation>
    <scope>NUCLEOTIDE SEQUENCE [LARGE SCALE GENOMIC DNA]</scope>
    <source>
        <strain evidence="9 10">DSM 45154</strain>
    </source>
</reference>
<evidence type="ECO:0000256" key="7">
    <source>
        <dbReference type="SAM" id="Phobius"/>
    </source>
</evidence>
<gene>
    <name evidence="9" type="ORF">SAMN02745673_04375</name>
</gene>
<dbReference type="AlphaFoldDB" id="A0A1T4T2U1"/>
<accession>A0A1T4T2U1</accession>
<keyword evidence="2" id="KW-1003">Cell membrane</keyword>
<dbReference type="SUPFAM" id="SSF48317">
    <property type="entry name" value="Acid phosphatase/Vanadium-dependent haloperoxidase"/>
    <property type="match status" value="1"/>
</dbReference>
<dbReference type="GO" id="GO:0005886">
    <property type="term" value="C:plasma membrane"/>
    <property type="evidence" value="ECO:0007669"/>
    <property type="project" value="UniProtKB-SubCell"/>
</dbReference>
<feature type="transmembrane region" description="Helical" evidence="7">
    <location>
        <begin position="165"/>
        <end position="186"/>
    </location>
</feature>
<keyword evidence="4" id="KW-0378">Hydrolase</keyword>
<organism evidence="9 10">
    <name type="scientific">Marinactinospora thermotolerans DSM 45154</name>
    <dbReference type="NCBI Taxonomy" id="1122192"/>
    <lineage>
        <taxon>Bacteria</taxon>
        <taxon>Bacillati</taxon>
        <taxon>Actinomycetota</taxon>
        <taxon>Actinomycetes</taxon>
        <taxon>Streptosporangiales</taxon>
        <taxon>Nocardiopsidaceae</taxon>
        <taxon>Marinactinospora</taxon>
    </lineage>
</organism>
<dbReference type="SMART" id="SM00014">
    <property type="entry name" value="acidPPc"/>
    <property type="match status" value="1"/>
</dbReference>
<dbReference type="PANTHER" id="PTHR14969">
    <property type="entry name" value="SPHINGOSINE-1-PHOSPHATE PHOSPHOHYDROLASE"/>
    <property type="match status" value="1"/>
</dbReference>
<dbReference type="Proteomes" id="UP000190637">
    <property type="component" value="Unassembled WGS sequence"/>
</dbReference>
<dbReference type="Gene3D" id="1.20.144.10">
    <property type="entry name" value="Phosphatidic acid phosphatase type 2/haloperoxidase"/>
    <property type="match status" value="1"/>
</dbReference>
<feature type="transmembrane region" description="Helical" evidence="7">
    <location>
        <begin position="37"/>
        <end position="54"/>
    </location>
</feature>
<evidence type="ECO:0000256" key="4">
    <source>
        <dbReference type="ARBA" id="ARBA00022801"/>
    </source>
</evidence>
<evidence type="ECO:0000256" key="2">
    <source>
        <dbReference type="ARBA" id="ARBA00022475"/>
    </source>
</evidence>
<evidence type="ECO:0000256" key="5">
    <source>
        <dbReference type="ARBA" id="ARBA00022989"/>
    </source>
</evidence>
<dbReference type="PANTHER" id="PTHR14969:SF62">
    <property type="entry name" value="DECAPRENYLPHOSPHORYL-5-PHOSPHORIBOSE PHOSPHATASE RV3807C-RELATED"/>
    <property type="match status" value="1"/>
</dbReference>
<name>A0A1T4T2U1_9ACTN</name>
<comment type="subcellular location">
    <subcellularLocation>
        <location evidence="1">Cell membrane</location>
        <topology evidence="1">Multi-pass membrane protein</topology>
    </subcellularLocation>
</comment>
<dbReference type="Pfam" id="PF01569">
    <property type="entry name" value="PAP2"/>
    <property type="match status" value="1"/>
</dbReference>
<feature type="transmembrane region" description="Helical" evidence="7">
    <location>
        <begin position="141"/>
        <end position="159"/>
    </location>
</feature>
<proteinExistence type="predicted"/>
<dbReference type="STRING" id="1122192.SAMN02745673_04375"/>
<evidence type="ECO:0000313" key="9">
    <source>
        <dbReference type="EMBL" id="SKA34756.1"/>
    </source>
</evidence>
<keyword evidence="10" id="KW-1185">Reference proteome</keyword>
<evidence type="ECO:0000313" key="10">
    <source>
        <dbReference type="Proteomes" id="UP000190637"/>
    </source>
</evidence>
<feature type="domain" description="Phosphatidic acid phosphatase type 2/haloperoxidase" evidence="8">
    <location>
        <begin position="65"/>
        <end position="178"/>
    </location>
</feature>
<evidence type="ECO:0000256" key="3">
    <source>
        <dbReference type="ARBA" id="ARBA00022692"/>
    </source>
</evidence>
<dbReference type="OrthoDB" id="5243958at2"/>
<dbReference type="InterPro" id="IPR036938">
    <property type="entry name" value="PAP2/HPO_sf"/>
</dbReference>
<sequence length="222" mass="23614">MPESFVADLVGLSTDWYLAVAALAEQSPPWLRLTAEIGTEAGLALFAALFLAAWWRARARGARDMALALLAPCATVAVYLVSETVKSVLHQQRPCHVLTDVMTIAQCPPAGDWSFPSNHAAITAAAAAAVIVAWRRLAAVALPLAVLMGFSRVFVGVHYPHDVMVGFLLGVLLAPLLVLLLAPLLARLVQRLRERPLPVPLLADALGGRRALGGHRVSSAGR</sequence>